<dbReference type="EMBL" id="JBEAFC010000006">
    <property type="protein sequence ID" value="KAL1552554.1"/>
    <property type="molecule type" value="Genomic_DNA"/>
</dbReference>
<keyword evidence="16" id="KW-1185">Reference proteome</keyword>
<feature type="binding site" description="axial binding residue" evidence="13">
    <location>
        <position position="49"/>
    </location>
    <ligand>
        <name>heme</name>
        <dbReference type="ChEBI" id="CHEBI:30413"/>
    </ligand>
    <ligandPart>
        <name>Fe</name>
        <dbReference type="ChEBI" id="CHEBI:18248"/>
    </ligandPart>
</feature>
<dbReference type="PRINTS" id="PR00463">
    <property type="entry name" value="EP450I"/>
</dbReference>
<keyword evidence="9 14" id="KW-0560">Oxidoreductase</keyword>
<dbReference type="Pfam" id="PF00067">
    <property type="entry name" value="p450"/>
    <property type="match status" value="1"/>
</dbReference>
<dbReference type="InterPro" id="IPR052306">
    <property type="entry name" value="CYP450_71D"/>
</dbReference>
<keyword evidence="10 13" id="KW-0408">Iron</keyword>
<evidence type="ECO:0000256" key="13">
    <source>
        <dbReference type="PIRSR" id="PIRSR602401-1"/>
    </source>
</evidence>
<keyword evidence="11 14" id="KW-0503">Monooxygenase</keyword>
<dbReference type="InterPro" id="IPR017972">
    <property type="entry name" value="Cyt_P450_CS"/>
</dbReference>
<evidence type="ECO:0000256" key="9">
    <source>
        <dbReference type="ARBA" id="ARBA00023002"/>
    </source>
</evidence>
<dbReference type="InterPro" id="IPR002401">
    <property type="entry name" value="Cyt_P450_E_grp-I"/>
</dbReference>
<dbReference type="GO" id="GO:0016020">
    <property type="term" value="C:membrane"/>
    <property type="evidence" value="ECO:0007669"/>
    <property type="project" value="UniProtKB-SubCell"/>
</dbReference>
<evidence type="ECO:0000256" key="6">
    <source>
        <dbReference type="ARBA" id="ARBA00022723"/>
    </source>
</evidence>
<dbReference type="SUPFAM" id="SSF48264">
    <property type="entry name" value="Cytochrome P450"/>
    <property type="match status" value="1"/>
</dbReference>
<evidence type="ECO:0000313" key="15">
    <source>
        <dbReference type="EMBL" id="KAL1552554.1"/>
    </source>
</evidence>
<dbReference type="AlphaFoldDB" id="A0ABD1H8S7"/>
<evidence type="ECO:0000256" key="4">
    <source>
        <dbReference type="ARBA" id="ARBA00022617"/>
    </source>
</evidence>
<evidence type="ECO:0000256" key="3">
    <source>
        <dbReference type="ARBA" id="ARBA00010617"/>
    </source>
</evidence>
<dbReference type="PANTHER" id="PTHR47953:SF19">
    <property type="entry name" value="OS06G0641600 PROTEIN"/>
    <property type="match status" value="1"/>
</dbReference>
<proteinExistence type="inferred from homology"/>
<dbReference type="GO" id="GO:0046872">
    <property type="term" value="F:metal ion binding"/>
    <property type="evidence" value="ECO:0007669"/>
    <property type="project" value="UniProtKB-KW"/>
</dbReference>
<dbReference type="GO" id="GO:0016114">
    <property type="term" value="P:terpenoid biosynthetic process"/>
    <property type="evidence" value="ECO:0007669"/>
    <property type="project" value="UniProtKB-ARBA"/>
</dbReference>
<dbReference type="PROSITE" id="PS00086">
    <property type="entry name" value="CYTOCHROME_P450"/>
    <property type="match status" value="1"/>
</dbReference>
<dbReference type="InterPro" id="IPR036396">
    <property type="entry name" value="Cyt_P450_sf"/>
</dbReference>
<protein>
    <submittedName>
        <fullName evidence="15">Tabersonine 6,7-epoxidase isoform 1</fullName>
    </submittedName>
</protein>
<keyword evidence="12" id="KW-0472">Membrane</keyword>
<comment type="caution">
    <text evidence="15">The sequence shown here is derived from an EMBL/GenBank/DDBJ whole genome shotgun (WGS) entry which is preliminary data.</text>
</comment>
<dbReference type="PANTHER" id="PTHR47953">
    <property type="entry name" value="OS08G0105600 PROTEIN"/>
    <property type="match status" value="1"/>
</dbReference>
<name>A0ABD1H8S7_SALDI</name>
<dbReference type="GO" id="GO:0016712">
    <property type="term" value="F:oxidoreductase activity, acting on paired donors, with incorporation or reduction of molecular oxygen, reduced flavin or flavoprotein as one donor, and incorporation of one atom of oxygen"/>
    <property type="evidence" value="ECO:0007669"/>
    <property type="project" value="UniProtKB-ARBA"/>
</dbReference>
<organism evidence="15 16">
    <name type="scientific">Salvia divinorum</name>
    <name type="common">Maria pastora</name>
    <name type="synonym">Diviner's sage</name>
    <dbReference type="NCBI Taxonomy" id="28513"/>
    <lineage>
        <taxon>Eukaryota</taxon>
        <taxon>Viridiplantae</taxon>
        <taxon>Streptophyta</taxon>
        <taxon>Embryophyta</taxon>
        <taxon>Tracheophyta</taxon>
        <taxon>Spermatophyta</taxon>
        <taxon>Magnoliopsida</taxon>
        <taxon>eudicotyledons</taxon>
        <taxon>Gunneridae</taxon>
        <taxon>Pentapetalae</taxon>
        <taxon>asterids</taxon>
        <taxon>lamiids</taxon>
        <taxon>Lamiales</taxon>
        <taxon>Lamiaceae</taxon>
        <taxon>Nepetoideae</taxon>
        <taxon>Mentheae</taxon>
        <taxon>Salviinae</taxon>
        <taxon>Salvia</taxon>
        <taxon>Salvia subgen. Calosphace</taxon>
    </lineage>
</organism>
<dbReference type="InterPro" id="IPR001128">
    <property type="entry name" value="Cyt_P450"/>
</dbReference>
<evidence type="ECO:0000313" key="16">
    <source>
        <dbReference type="Proteomes" id="UP001567538"/>
    </source>
</evidence>
<comment type="similarity">
    <text evidence="3 14">Belongs to the cytochrome P450 family.</text>
</comment>
<comment type="cofactor">
    <cofactor evidence="1 13">
        <name>heme</name>
        <dbReference type="ChEBI" id="CHEBI:30413"/>
    </cofactor>
</comment>
<evidence type="ECO:0000256" key="12">
    <source>
        <dbReference type="ARBA" id="ARBA00023136"/>
    </source>
</evidence>
<sequence>MINVWAIGRDPELWPEPERFEPERFQDEATDFHGKHFEFIPFGAGRRMCPGIAFEIAGVELFLAHLLYHFDWKIPGGISPEEFDMTEKFGASAGRKNNLLLTADFLTS</sequence>
<evidence type="ECO:0000256" key="1">
    <source>
        <dbReference type="ARBA" id="ARBA00001971"/>
    </source>
</evidence>
<keyword evidence="4 13" id="KW-0349">Heme</keyword>
<keyword evidence="7" id="KW-0735">Signal-anchor</keyword>
<evidence type="ECO:0000256" key="8">
    <source>
        <dbReference type="ARBA" id="ARBA00022989"/>
    </source>
</evidence>
<reference evidence="15 16" key="1">
    <citation type="submission" date="2024-06" db="EMBL/GenBank/DDBJ databases">
        <title>A chromosome level genome sequence of Diviner's sage (Salvia divinorum).</title>
        <authorList>
            <person name="Ford S.A."/>
            <person name="Ro D.-K."/>
            <person name="Ness R.W."/>
            <person name="Phillips M.A."/>
        </authorList>
    </citation>
    <scope>NUCLEOTIDE SEQUENCE [LARGE SCALE GENOMIC DNA]</scope>
    <source>
        <strain evidence="15">SAF-2024a</strain>
        <tissue evidence="15">Leaf</tissue>
    </source>
</reference>
<keyword evidence="5" id="KW-0812">Transmembrane</keyword>
<dbReference type="Gene3D" id="1.10.630.10">
    <property type="entry name" value="Cytochrome P450"/>
    <property type="match status" value="1"/>
</dbReference>
<keyword evidence="6 13" id="KW-0479">Metal-binding</keyword>
<evidence type="ECO:0000256" key="11">
    <source>
        <dbReference type="ARBA" id="ARBA00023033"/>
    </source>
</evidence>
<comment type="subcellular location">
    <subcellularLocation>
        <location evidence="2">Membrane</location>
        <topology evidence="2">Single-pass type II membrane protein</topology>
    </subcellularLocation>
</comment>
<dbReference type="Proteomes" id="UP001567538">
    <property type="component" value="Unassembled WGS sequence"/>
</dbReference>
<gene>
    <name evidence="15" type="primary">TEX1</name>
    <name evidence="15" type="ORF">AAHA92_13336</name>
</gene>
<keyword evidence="8" id="KW-1133">Transmembrane helix</keyword>
<accession>A0ABD1H8S7</accession>
<evidence type="ECO:0000256" key="14">
    <source>
        <dbReference type="RuleBase" id="RU000461"/>
    </source>
</evidence>
<evidence type="ECO:0000256" key="7">
    <source>
        <dbReference type="ARBA" id="ARBA00022968"/>
    </source>
</evidence>
<evidence type="ECO:0000256" key="10">
    <source>
        <dbReference type="ARBA" id="ARBA00023004"/>
    </source>
</evidence>
<evidence type="ECO:0000256" key="2">
    <source>
        <dbReference type="ARBA" id="ARBA00004606"/>
    </source>
</evidence>
<evidence type="ECO:0000256" key="5">
    <source>
        <dbReference type="ARBA" id="ARBA00022692"/>
    </source>
</evidence>